<proteinExistence type="predicted"/>
<evidence type="ECO:0000313" key="2">
    <source>
        <dbReference type="EMBL" id="MBT0769871.1"/>
    </source>
</evidence>
<accession>A0ABS5TI51</accession>
<keyword evidence="1" id="KW-0472">Membrane</keyword>
<evidence type="ECO:0000313" key="3">
    <source>
        <dbReference type="Proteomes" id="UP001197247"/>
    </source>
</evidence>
<name>A0ABS5TI51_9ACTN</name>
<comment type="caution">
    <text evidence="2">The sequence shown here is derived from an EMBL/GenBank/DDBJ whole genome shotgun (WGS) entry which is preliminary data.</text>
</comment>
<keyword evidence="1" id="KW-1133">Transmembrane helix</keyword>
<reference evidence="2 3" key="1">
    <citation type="submission" date="2021-05" db="EMBL/GenBank/DDBJ databases">
        <title>Kineosporia and Streptomyces sp. nov. two new marine actinobacteria isolated from Coral.</title>
        <authorList>
            <person name="Buangrab K."/>
            <person name="Sutthacheep M."/>
            <person name="Yeemin T."/>
            <person name="Harunari E."/>
            <person name="Igarashi Y."/>
            <person name="Kanchanasin P."/>
            <person name="Tanasupawat S."/>
            <person name="Phongsopitanun W."/>
        </authorList>
    </citation>
    <scope>NUCLEOTIDE SEQUENCE [LARGE SCALE GENOMIC DNA]</scope>
    <source>
        <strain evidence="2 3">J2-2</strain>
    </source>
</reference>
<feature type="transmembrane region" description="Helical" evidence="1">
    <location>
        <begin position="38"/>
        <end position="60"/>
    </location>
</feature>
<dbReference type="Proteomes" id="UP001197247">
    <property type="component" value="Unassembled WGS sequence"/>
</dbReference>
<keyword evidence="1" id="KW-0812">Transmembrane</keyword>
<gene>
    <name evidence="2" type="ORF">KIH74_13120</name>
</gene>
<keyword evidence="3" id="KW-1185">Reference proteome</keyword>
<organism evidence="2 3">
    <name type="scientific">Kineosporia corallincola</name>
    <dbReference type="NCBI Taxonomy" id="2835133"/>
    <lineage>
        <taxon>Bacteria</taxon>
        <taxon>Bacillati</taxon>
        <taxon>Actinomycetota</taxon>
        <taxon>Actinomycetes</taxon>
        <taxon>Kineosporiales</taxon>
        <taxon>Kineosporiaceae</taxon>
        <taxon>Kineosporia</taxon>
    </lineage>
</organism>
<dbReference type="EMBL" id="JAHBAY010000005">
    <property type="protein sequence ID" value="MBT0769871.1"/>
    <property type="molecule type" value="Genomic_DNA"/>
</dbReference>
<protein>
    <submittedName>
        <fullName evidence="2">Uncharacterized protein</fullName>
    </submittedName>
</protein>
<sequence length="212" mass="22087">MNDDDVVDEMREALSDVRMHRPVELIVKRGRARRRHRTLLGTAVGGLAGAAALALAVPAITGSGNGNGQSSAQAGAPATAEPLPSLTQTAFTLVRQGDGAVKLTLDPDQLLEPSALEKALKQAGVEATVRTGAFCEPKKGELPQAADVFGVGARPGDSGESREYDLVIDAAEMPADSQVYISVFPVTPGDGYAKTAQYLVARDAAMSCRSMP</sequence>
<dbReference type="RefSeq" id="WP_214156173.1">
    <property type="nucleotide sequence ID" value="NZ_JAHBAY010000005.1"/>
</dbReference>
<evidence type="ECO:0000256" key="1">
    <source>
        <dbReference type="SAM" id="Phobius"/>
    </source>
</evidence>